<dbReference type="PROSITE" id="PS50262">
    <property type="entry name" value="G_PROTEIN_RECEP_F1_2"/>
    <property type="match status" value="1"/>
</dbReference>
<keyword evidence="7" id="KW-0807">Transducer</keyword>
<dbReference type="GO" id="GO:0004930">
    <property type="term" value="F:G protein-coupled receptor activity"/>
    <property type="evidence" value="ECO:0007669"/>
    <property type="project" value="UniProtKB-KW"/>
</dbReference>
<accession>A0AAD8AWF5</accession>
<organism evidence="11 12">
    <name type="scientific">Biomphalaria pfeifferi</name>
    <name type="common">Bloodfluke planorb</name>
    <name type="synonym">Freshwater snail</name>
    <dbReference type="NCBI Taxonomy" id="112525"/>
    <lineage>
        <taxon>Eukaryota</taxon>
        <taxon>Metazoa</taxon>
        <taxon>Spiralia</taxon>
        <taxon>Lophotrochozoa</taxon>
        <taxon>Mollusca</taxon>
        <taxon>Gastropoda</taxon>
        <taxon>Heterobranchia</taxon>
        <taxon>Euthyneura</taxon>
        <taxon>Panpulmonata</taxon>
        <taxon>Hygrophila</taxon>
        <taxon>Lymnaeoidea</taxon>
        <taxon>Planorbidae</taxon>
        <taxon>Biomphalaria</taxon>
    </lineage>
</organism>
<dbReference type="EMBL" id="JASAOG010000246">
    <property type="protein sequence ID" value="KAK0042255.1"/>
    <property type="molecule type" value="Genomic_DNA"/>
</dbReference>
<feature type="compositionally biased region" description="Low complexity" evidence="8">
    <location>
        <begin position="378"/>
        <end position="395"/>
    </location>
</feature>
<evidence type="ECO:0000313" key="12">
    <source>
        <dbReference type="Proteomes" id="UP001233172"/>
    </source>
</evidence>
<evidence type="ECO:0000256" key="4">
    <source>
        <dbReference type="ARBA" id="ARBA00023040"/>
    </source>
</evidence>
<keyword evidence="6 11" id="KW-0675">Receptor</keyword>
<name>A0AAD8AWF5_BIOPF</name>
<comment type="subcellular location">
    <subcellularLocation>
        <location evidence="1">Membrane</location>
        <topology evidence="1">Multi-pass membrane protein</topology>
    </subcellularLocation>
</comment>
<evidence type="ECO:0000256" key="9">
    <source>
        <dbReference type="SAM" id="Phobius"/>
    </source>
</evidence>
<dbReference type="PANTHER" id="PTHR24243">
    <property type="entry name" value="G-PROTEIN COUPLED RECEPTOR"/>
    <property type="match status" value="1"/>
</dbReference>
<feature type="transmembrane region" description="Helical" evidence="9">
    <location>
        <begin position="243"/>
        <end position="265"/>
    </location>
</feature>
<feature type="transmembrane region" description="Helical" evidence="9">
    <location>
        <begin position="196"/>
        <end position="222"/>
    </location>
</feature>
<protein>
    <submittedName>
        <fullName evidence="11">Type-1 angiotensin II receptor B</fullName>
    </submittedName>
</protein>
<feature type="transmembrane region" description="Helical" evidence="9">
    <location>
        <begin position="285"/>
        <end position="308"/>
    </location>
</feature>
<reference evidence="11" key="1">
    <citation type="journal article" date="2023" name="PLoS Negl. Trop. Dis.">
        <title>A genome sequence for Biomphalaria pfeifferi, the major vector snail for the human-infecting parasite Schistosoma mansoni.</title>
        <authorList>
            <person name="Bu L."/>
            <person name="Lu L."/>
            <person name="Laidemitt M.R."/>
            <person name="Zhang S.M."/>
            <person name="Mutuku M."/>
            <person name="Mkoji G."/>
            <person name="Steinauer M."/>
            <person name="Loker E.S."/>
        </authorList>
    </citation>
    <scope>NUCLEOTIDE SEQUENCE</scope>
    <source>
        <strain evidence="11">KasaAsao</strain>
    </source>
</reference>
<feature type="transmembrane region" description="Helical" evidence="9">
    <location>
        <begin position="72"/>
        <end position="93"/>
    </location>
</feature>
<evidence type="ECO:0000256" key="7">
    <source>
        <dbReference type="ARBA" id="ARBA00023224"/>
    </source>
</evidence>
<sequence>MDSMFVLLTNPDEHNVTSLTEDERQELEKLKQDLRIIFLTIPFFLLAFGIPGNILTIMVLRSRSMKDNVFSYYLISMCSFNLLTLLVNLPRYINKGITGKEVNIANKNFCAFYRYISTTLVAISDWHLVVITGARLFFLIDRGKKYTHLYSSPFSTIFSLSLIMVLFEVPAVGFWIRFKDENGNPVECYLPGESPLVHLQLCMQTLIPAALLICLNIWILHIHRVQESGLMETEATSKLRKQLLVLVFLSNFQFIVSVFPLTIVYPNMRLFFNMSTSLGRAKSNITFGAVALLLYSTYATDFLVYCFFGRKFRKELFKLLNPLCSTLFPHRYNVADHSKSDVSDTVRSRAASKPNSLSLLNKKSIADQFTRGQSISPSVHPSEVTSGSSSEVSQSPPIFRNLLRWGARMSLRNPKSGDTLY</sequence>
<reference evidence="11" key="2">
    <citation type="submission" date="2023-04" db="EMBL/GenBank/DDBJ databases">
        <authorList>
            <person name="Bu L."/>
            <person name="Lu L."/>
            <person name="Laidemitt M.R."/>
            <person name="Zhang S.M."/>
            <person name="Mutuku M."/>
            <person name="Mkoji G."/>
            <person name="Steinauer M."/>
            <person name="Loker E.S."/>
        </authorList>
    </citation>
    <scope>NUCLEOTIDE SEQUENCE</scope>
    <source>
        <strain evidence="11">KasaAsao</strain>
        <tissue evidence="11">Whole Snail</tissue>
    </source>
</reference>
<evidence type="ECO:0000259" key="10">
    <source>
        <dbReference type="PROSITE" id="PS50262"/>
    </source>
</evidence>
<keyword evidence="12" id="KW-1185">Reference proteome</keyword>
<comment type="caution">
    <text evidence="11">The sequence shown here is derived from an EMBL/GenBank/DDBJ whole genome shotgun (WGS) entry which is preliminary data.</text>
</comment>
<evidence type="ECO:0000256" key="6">
    <source>
        <dbReference type="ARBA" id="ARBA00023170"/>
    </source>
</evidence>
<evidence type="ECO:0000256" key="8">
    <source>
        <dbReference type="SAM" id="MobiDB-lite"/>
    </source>
</evidence>
<dbReference type="PANTHER" id="PTHR24243:SF233">
    <property type="entry name" value="THYROTROPIN-RELEASING HORMONE RECEPTOR"/>
    <property type="match status" value="1"/>
</dbReference>
<gene>
    <name evidence="11" type="ORF">Bpfe_028310</name>
</gene>
<feature type="transmembrane region" description="Helical" evidence="9">
    <location>
        <begin position="36"/>
        <end position="60"/>
    </location>
</feature>
<dbReference type="AlphaFoldDB" id="A0AAD8AWF5"/>
<keyword evidence="5 9" id="KW-0472">Membrane</keyword>
<dbReference type="SUPFAM" id="SSF81321">
    <property type="entry name" value="Family A G protein-coupled receptor-like"/>
    <property type="match status" value="1"/>
</dbReference>
<evidence type="ECO:0000256" key="5">
    <source>
        <dbReference type="ARBA" id="ARBA00023136"/>
    </source>
</evidence>
<keyword evidence="3 9" id="KW-1133">Transmembrane helix</keyword>
<proteinExistence type="predicted"/>
<evidence type="ECO:0000256" key="2">
    <source>
        <dbReference type="ARBA" id="ARBA00022692"/>
    </source>
</evidence>
<evidence type="ECO:0000256" key="1">
    <source>
        <dbReference type="ARBA" id="ARBA00004141"/>
    </source>
</evidence>
<keyword evidence="2 9" id="KW-0812">Transmembrane</keyword>
<dbReference type="InterPro" id="IPR017452">
    <property type="entry name" value="GPCR_Rhodpsn_7TM"/>
</dbReference>
<dbReference type="Proteomes" id="UP001233172">
    <property type="component" value="Unassembled WGS sequence"/>
</dbReference>
<feature type="transmembrane region" description="Helical" evidence="9">
    <location>
        <begin position="113"/>
        <end position="138"/>
    </location>
</feature>
<feature type="domain" description="G-protein coupled receptors family 1 profile" evidence="10">
    <location>
        <begin position="52"/>
        <end position="305"/>
    </location>
</feature>
<evidence type="ECO:0000313" key="11">
    <source>
        <dbReference type="EMBL" id="KAK0042255.1"/>
    </source>
</evidence>
<evidence type="ECO:0000256" key="3">
    <source>
        <dbReference type="ARBA" id="ARBA00022989"/>
    </source>
</evidence>
<dbReference type="Gene3D" id="1.20.1070.10">
    <property type="entry name" value="Rhodopsin 7-helix transmembrane proteins"/>
    <property type="match status" value="1"/>
</dbReference>
<keyword evidence="4" id="KW-0297">G-protein coupled receptor</keyword>
<feature type="transmembrane region" description="Helical" evidence="9">
    <location>
        <begin position="150"/>
        <end position="176"/>
    </location>
</feature>
<dbReference type="GO" id="GO:0005886">
    <property type="term" value="C:plasma membrane"/>
    <property type="evidence" value="ECO:0007669"/>
    <property type="project" value="TreeGrafter"/>
</dbReference>
<feature type="region of interest" description="Disordered" evidence="8">
    <location>
        <begin position="372"/>
        <end position="395"/>
    </location>
</feature>